<organism evidence="2">
    <name type="scientific">marine metagenome</name>
    <dbReference type="NCBI Taxonomy" id="408172"/>
    <lineage>
        <taxon>unclassified sequences</taxon>
        <taxon>metagenomes</taxon>
        <taxon>ecological metagenomes</taxon>
    </lineage>
</organism>
<dbReference type="PROSITE" id="PS51464">
    <property type="entry name" value="SIS"/>
    <property type="match status" value="1"/>
</dbReference>
<dbReference type="GO" id="GO:0006487">
    <property type="term" value="P:protein N-linked glycosylation"/>
    <property type="evidence" value="ECO:0007669"/>
    <property type="project" value="TreeGrafter"/>
</dbReference>
<dbReference type="GO" id="GO:0006002">
    <property type="term" value="P:fructose 6-phosphate metabolic process"/>
    <property type="evidence" value="ECO:0007669"/>
    <property type="project" value="TreeGrafter"/>
</dbReference>
<accession>A0A382XX25</accession>
<dbReference type="PANTHER" id="PTHR10937">
    <property type="entry name" value="GLUCOSAMINE--FRUCTOSE-6-PHOSPHATE AMINOTRANSFERASE, ISOMERIZING"/>
    <property type="match status" value="1"/>
</dbReference>
<dbReference type="EMBL" id="UINC01171216">
    <property type="protein sequence ID" value="SVD75667.1"/>
    <property type="molecule type" value="Genomic_DNA"/>
</dbReference>
<evidence type="ECO:0000313" key="2">
    <source>
        <dbReference type="EMBL" id="SVD75667.1"/>
    </source>
</evidence>
<dbReference type="Pfam" id="PF01380">
    <property type="entry name" value="SIS"/>
    <property type="match status" value="1"/>
</dbReference>
<dbReference type="PANTHER" id="PTHR10937:SF0">
    <property type="entry name" value="GLUTAMINE--FRUCTOSE-6-PHOSPHATE TRANSAMINASE (ISOMERIZING)"/>
    <property type="match status" value="1"/>
</dbReference>
<dbReference type="InterPro" id="IPR001347">
    <property type="entry name" value="SIS_dom"/>
</dbReference>
<reference evidence="2" key="1">
    <citation type="submission" date="2018-05" db="EMBL/GenBank/DDBJ databases">
        <authorList>
            <person name="Lanie J.A."/>
            <person name="Ng W.-L."/>
            <person name="Kazmierczak K.M."/>
            <person name="Andrzejewski T.M."/>
            <person name="Davidsen T.M."/>
            <person name="Wayne K.J."/>
            <person name="Tettelin H."/>
            <person name="Glass J.I."/>
            <person name="Rusch D."/>
            <person name="Podicherti R."/>
            <person name="Tsui H.-C.T."/>
            <person name="Winkler M.E."/>
        </authorList>
    </citation>
    <scope>NUCLEOTIDE SEQUENCE</scope>
</reference>
<dbReference type="GO" id="GO:0097367">
    <property type="term" value="F:carbohydrate derivative binding"/>
    <property type="evidence" value="ECO:0007669"/>
    <property type="project" value="InterPro"/>
</dbReference>
<protein>
    <recommendedName>
        <fullName evidence="1">SIS domain-containing protein</fullName>
    </recommendedName>
</protein>
<dbReference type="GO" id="GO:0004360">
    <property type="term" value="F:glutamine-fructose-6-phosphate transaminase (isomerizing) activity"/>
    <property type="evidence" value="ECO:0007669"/>
    <property type="project" value="UniProtKB-ARBA"/>
</dbReference>
<dbReference type="InterPro" id="IPR035490">
    <property type="entry name" value="GlmS/FrlB_SIS"/>
</dbReference>
<feature type="non-terminal residue" evidence="2">
    <location>
        <position position="1"/>
    </location>
</feature>
<gene>
    <name evidence="2" type="ORF">METZ01_LOCUS428521</name>
</gene>
<dbReference type="SUPFAM" id="SSF53697">
    <property type="entry name" value="SIS domain"/>
    <property type="match status" value="1"/>
</dbReference>
<dbReference type="CDD" id="cd05009">
    <property type="entry name" value="SIS_GlmS_GlmD_2"/>
    <property type="match status" value="1"/>
</dbReference>
<dbReference type="InterPro" id="IPR046348">
    <property type="entry name" value="SIS_dom_sf"/>
</dbReference>
<evidence type="ECO:0000259" key="1">
    <source>
        <dbReference type="PROSITE" id="PS51464"/>
    </source>
</evidence>
<feature type="domain" description="SIS" evidence="1">
    <location>
        <begin position="3"/>
        <end position="144"/>
    </location>
</feature>
<proteinExistence type="predicted"/>
<dbReference type="Gene3D" id="3.40.50.10490">
    <property type="entry name" value="Glucose-6-phosphate isomerase like protein, domain 1"/>
    <property type="match status" value="2"/>
</dbReference>
<sequence>KRLAENISHSSNLLYLGRGINVATALEGALKMKEVAYIHAEGYAAGEMKHGVNALLGSDMPTVMIVPDDHLYEKNLGTMNEVKARGSRTLIITDSEAEEIKGLADDLIVVPRINDELSPIIFMIPLQLLAYHTACQLGLDPDRPRNLAKTVTVE</sequence>
<dbReference type="AlphaFoldDB" id="A0A382XX25"/>
<name>A0A382XX25_9ZZZZ</name>
<dbReference type="FunFam" id="3.40.50.10490:FF:000002">
    <property type="entry name" value="Glutamine--fructose-6-phosphate aminotransferase [isomerizing]"/>
    <property type="match status" value="1"/>
</dbReference>
<dbReference type="GO" id="GO:0046349">
    <property type="term" value="P:amino sugar biosynthetic process"/>
    <property type="evidence" value="ECO:0007669"/>
    <property type="project" value="UniProtKB-ARBA"/>
</dbReference>
<dbReference type="GO" id="GO:0006047">
    <property type="term" value="P:UDP-N-acetylglucosamine metabolic process"/>
    <property type="evidence" value="ECO:0007669"/>
    <property type="project" value="TreeGrafter"/>
</dbReference>